<keyword evidence="13" id="KW-1185">Reference proteome</keyword>
<feature type="compositionally biased region" description="Low complexity" evidence="10">
    <location>
        <begin position="31"/>
        <end position="73"/>
    </location>
</feature>
<proteinExistence type="predicted"/>
<feature type="transmembrane region" description="Helical" evidence="11">
    <location>
        <begin position="173"/>
        <end position="190"/>
    </location>
</feature>
<feature type="transmembrane region" description="Helical" evidence="11">
    <location>
        <begin position="346"/>
        <end position="368"/>
    </location>
</feature>
<feature type="transmembrane region" description="Helical" evidence="11">
    <location>
        <begin position="287"/>
        <end position="306"/>
    </location>
</feature>
<dbReference type="Proteomes" id="UP001610990">
    <property type="component" value="Unassembled WGS sequence"/>
</dbReference>
<evidence type="ECO:0000256" key="6">
    <source>
        <dbReference type="ARBA" id="ARBA00022692"/>
    </source>
</evidence>
<feature type="transmembrane region" description="Helical" evidence="11">
    <location>
        <begin position="202"/>
        <end position="224"/>
    </location>
</feature>
<keyword evidence="3" id="KW-0337">GPI-anchor biosynthesis</keyword>
<dbReference type="PANTHER" id="PTHR12468:SF2">
    <property type="entry name" value="GPI MANNOSYLTRANSFERASE 2"/>
    <property type="match status" value="1"/>
</dbReference>
<evidence type="ECO:0000256" key="4">
    <source>
        <dbReference type="ARBA" id="ARBA00022676"/>
    </source>
</evidence>
<keyword evidence="5 12" id="KW-0808">Transferase</keyword>
<dbReference type="EC" id="2.4.-.-" evidence="12"/>
<dbReference type="GO" id="GO:0016757">
    <property type="term" value="F:glycosyltransferase activity"/>
    <property type="evidence" value="ECO:0007669"/>
    <property type="project" value="UniProtKB-KW"/>
</dbReference>
<evidence type="ECO:0000313" key="13">
    <source>
        <dbReference type="Proteomes" id="UP001610990"/>
    </source>
</evidence>
<evidence type="ECO:0000256" key="3">
    <source>
        <dbReference type="ARBA" id="ARBA00022502"/>
    </source>
</evidence>
<evidence type="ECO:0000256" key="9">
    <source>
        <dbReference type="ARBA" id="ARBA00023136"/>
    </source>
</evidence>
<evidence type="ECO:0000256" key="5">
    <source>
        <dbReference type="ARBA" id="ARBA00022679"/>
    </source>
</evidence>
<evidence type="ECO:0000256" key="11">
    <source>
        <dbReference type="SAM" id="Phobius"/>
    </source>
</evidence>
<feature type="transmembrane region" description="Helical" evidence="11">
    <location>
        <begin position="399"/>
        <end position="415"/>
    </location>
</feature>
<dbReference type="EMBL" id="JBIRGH010000010">
    <property type="protein sequence ID" value="MFH8586344.1"/>
    <property type="molecule type" value="Genomic_DNA"/>
</dbReference>
<dbReference type="RefSeq" id="WP_397673390.1">
    <property type="nucleotide sequence ID" value="NZ_JBIRGH010000010.1"/>
</dbReference>
<organism evidence="12 13">
    <name type="scientific">Streptomyces celluloflavus</name>
    <dbReference type="NCBI Taxonomy" id="58344"/>
    <lineage>
        <taxon>Bacteria</taxon>
        <taxon>Bacillati</taxon>
        <taxon>Actinomycetota</taxon>
        <taxon>Actinomycetes</taxon>
        <taxon>Kitasatosporales</taxon>
        <taxon>Streptomycetaceae</taxon>
        <taxon>Streptomyces</taxon>
    </lineage>
</organism>
<evidence type="ECO:0000256" key="10">
    <source>
        <dbReference type="SAM" id="MobiDB-lite"/>
    </source>
</evidence>
<comment type="pathway">
    <text evidence="2">Glycolipid biosynthesis; glycosylphosphatidylinositol-anchor biosynthesis.</text>
</comment>
<evidence type="ECO:0000313" key="12">
    <source>
        <dbReference type="EMBL" id="MFH8586344.1"/>
    </source>
</evidence>
<comment type="caution">
    <text evidence="12">The sequence shown here is derived from an EMBL/GenBank/DDBJ whole genome shotgun (WGS) entry which is preliminary data.</text>
</comment>
<feature type="transmembrane region" description="Helical" evidence="11">
    <location>
        <begin position="88"/>
        <end position="107"/>
    </location>
</feature>
<accession>A0ABW7RH93</accession>
<evidence type="ECO:0000256" key="2">
    <source>
        <dbReference type="ARBA" id="ARBA00004687"/>
    </source>
</evidence>
<evidence type="ECO:0000256" key="8">
    <source>
        <dbReference type="ARBA" id="ARBA00022989"/>
    </source>
</evidence>
<keyword evidence="6 11" id="KW-0812">Transmembrane</keyword>
<feature type="transmembrane region" description="Helical" evidence="11">
    <location>
        <begin position="244"/>
        <end position="275"/>
    </location>
</feature>
<name>A0ABW7RH93_9ACTN</name>
<reference evidence="12 13" key="1">
    <citation type="submission" date="2024-10" db="EMBL/GenBank/DDBJ databases">
        <title>The Natural Products Discovery Center: Release of the First 8490 Sequenced Strains for Exploring Actinobacteria Biosynthetic Diversity.</title>
        <authorList>
            <person name="Kalkreuter E."/>
            <person name="Kautsar S.A."/>
            <person name="Yang D."/>
            <person name="Bader C.D."/>
            <person name="Teijaro C.N."/>
            <person name="Fluegel L."/>
            <person name="Davis C.M."/>
            <person name="Simpson J.R."/>
            <person name="Lauterbach L."/>
            <person name="Steele A.D."/>
            <person name="Gui C."/>
            <person name="Meng S."/>
            <person name="Li G."/>
            <person name="Viehrig K."/>
            <person name="Ye F."/>
            <person name="Su P."/>
            <person name="Kiefer A.F."/>
            <person name="Nichols A."/>
            <person name="Cepeda A.J."/>
            <person name="Yan W."/>
            <person name="Fan B."/>
            <person name="Jiang Y."/>
            <person name="Adhikari A."/>
            <person name="Zheng C.-J."/>
            <person name="Schuster L."/>
            <person name="Cowan T.M."/>
            <person name="Smanski M.J."/>
            <person name="Chevrette M.G."/>
            <person name="De Carvalho L.P.S."/>
            <person name="Shen B."/>
        </authorList>
    </citation>
    <scope>NUCLEOTIDE SEQUENCE [LARGE SCALE GENOMIC DNA]</scope>
    <source>
        <strain evidence="12 13">NPDC018013</strain>
    </source>
</reference>
<dbReference type="PANTHER" id="PTHR12468">
    <property type="entry name" value="GPI MANNOSYLTRANSFERASE 2"/>
    <property type="match status" value="1"/>
</dbReference>
<keyword evidence="9 11" id="KW-0472">Membrane</keyword>
<feature type="transmembrane region" description="Helical" evidence="11">
    <location>
        <begin position="422"/>
        <end position="447"/>
    </location>
</feature>
<dbReference type="InterPro" id="IPR007315">
    <property type="entry name" value="PIG-V/Gpi18"/>
</dbReference>
<keyword evidence="4 12" id="KW-0328">Glycosyltransferase</keyword>
<keyword evidence="8 11" id="KW-1133">Transmembrane helix</keyword>
<feature type="transmembrane region" description="Helical" evidence="11">
    <location>
        <begin position="375"/>
        <end position="393"/>
    </location>
</feature>
<protein>
    <submittedName>
        <fullName evidence="12">Glycosyltransferase family 39 protein</fullName>
        <ecNumber evidence="12">2.4.-.-</ecNumber>
    </submittedName>
</protein>
<gene>
    <name evidence="12" type="ORF">ACH4GP_18365</name>
</gene>
<sequence>MPSSSSAPRLPGQPGAHRSVPGAPDPDPGDTDPIPDGISTGASAGSAGSATRVPAPAAASSVPATGAPSASRLSGRLRRLDRAVRPALAVYALTAIVHLVLLSAMTAPGGPGLRNRLLAWDGGLYVGIAADGYADALTYTPQGELTGSNLAFFPLYPLLIRALHGLTGLDHDLAAIVGAHLALVATLIVLHRLLERLYGRRTATIGIVLLAGAQPMAVSFFMGYSESLFLALAAGTLLATHRRAWLTAGVLALLTGLTRPAAAAVVLALVVAAVLHLLRERRISWRPVAGVALGCVGTPAYLWWVGRRTGHLDAWFTVQKAGWGTHWDGGAAFFAFLGRTLAHSDGWIPVSTAVLLLALLCATVLAWRRDAWPPLVVYGTGIVIMTLGQSNYYHSKLRLLVPAVIFLVPAARALARAHRRTTVVVLTAATLFGCWYGAYMLTVWQYAI</sequence>
<comment type="subcellular location">
    <subcellularLocation>
        <location evidence="1">Endoplasmic reticulum membrane</location>
        <topology evidence="1">Multi-pass membrane protein</topology>
    </subcellularLocation>
</comment>
<evidence type="ECO:0000256" key="1">
    <source>
        <dbReference type="ARBA" id="ARBA00004477"/>
    </source>
</evidence>
<feature type="region of interest" description="Disordered" evidence="10">
    <location>
        <begin position="1"/>
        <end position="73"/>
    </location>
</feature>
<evidence type="ECO:0000256" key="7">
    <source>
        <dbReference type="ARBA" id="ARBA00022824"/>
    </source>
</evidence>
<keyword evidence="7" id="KW-0256">Endoplasmic reticulum</keyword>